<dbReference type="RefSeq" id="WP_271939209.1">
    <property type="nucleotide sequence ID" value="NZ_CANCWG010000027.1"/>
</dbReference>
<evidence type="ECO:0008006" key="3">
    <source>
        <dbReference type="Google" id="ProtNLM"/>
    </source>
</evidence>
<name>A0A174D5R8_FLAPL</name>
<evidence type="ECO:0000313" key="1">
    <source>
        <dbReference type="EMBL" id="CUO20884.1"/>
    </source>
</evidence>
<dbReference type="AlphaFoldDB" id="A0A174D5R8"/>
<evidence type="ECO:0000313" key="2">
    <source>
        <dbReference type="Proteomes" id="UP000095746"/>
    </source>
</evidence>
<gene>
    <name evidence="1" type="ORF">ERS852411_01148</name>
</gene>
<organism evidence="1 2">
    <name type="scientific">Flavonifractor plautii</name>
    <name type="common">Fusobacterium plautii</name>
    <dbReference type="NCBI Taxonomy" id="292800"/>
    <lineage>
        <taxon>Bacteria</taxon>
        <taxon>Bacillati</taxon>
        <taxon>Bacillota</taxon>
        <taxon>Clostridia</taxon>
        <taxon>Eubacteriales</taxon>
        <taxon>Oscillospiraceae</taxon>
        <taxon>Flavonifractor</taxon>
    </lineage>
</organism>
<dbReference type="EMBL" id="CYZT01000058">
    <property type="protein sequence ID" value="CUO20884.1"/>
    <property type="molecule type" value="Genomic_DNA"/>
</dbReference>
<protein>
    <recommendedName>
        <fullName evidence="3">XRE family transcriptional regulator</fullName>
    </recommendedName>
</protein>
<sequence length="90" mass="10572">MPKLRMTDQQRREKALMRALEKAKFENDLKYDIDVANRLGIVPVTYLRRKKKSFQTTPLQDFALMARVLHFTGREVCEIVGVPYKEVTTE</sequence>
<dbReference type="Proteomes" id="UP000095746">
    <property type="component" value="Unassembled WGS sequence"/>
</dbReference>
<accession>A0A174D5R8</accession>
<proteinExistence type="predicted"/>
<reference evidence="1 2" key="1">
    <citation type="submission" date="2015-09" db="EMBL/GenBank/DDBJ databases">
        <authorList>
            <consortium name="Pathogen Informatics"/>
        </authorList>
    </citation>
    <scope>NUCLEOTIDE SEQUENCE [LARGE SCALE GENOMIC DNA]</scope>
    <source>
        <strain evidence="1 2">2789STDY5608854</strain>
    </source>
</reference>